<keyword evidence="9" id="KW-1185">Reference proteome</keyword>
<reference evidence="8 9" key="1">
    <citation type="journal article" date="2009" name="Stand. Genomic Sci.">
        <title>Complete genome sequence of Pirellula staleyi type strain (ATCC 27377).</title>
        <authorList>
            <person name="Clum A."/>
            <person name="Tindall B.J."/>
            <person name="Sikorski J."/>
            <person name="Ivanova N."/>
            <person name="Mavrommatis K."/>
            <person name="Lucas S."/>
            <person name="Glavina del Rio T."/>
            <person name="Nolan M."/>
            <person name="Chen F."/>
            <person name="Tice H."/>
            <person name="Pitluck S."/>
            <person name="Cheng J.F."/>
            <person name="Chertkov O."/>
            <person name="Brettin T."/>
            <person name="Han C."/>
            <person name="Detter J.C."/>
            <person name="Kuske C."/>
            <person name="Bruce D."/>
            <person name="Goodwin L."/>
            <person name="Ovchinikova G."/>
            <person name="Pati A."/>
            <person name="Mikhailova N."/>
            <person name="Chen A."/>
            <person name="Palaniappan K."/>
            <person name="Land M."/>
            <person name="Hauser L."/>
            <person name="Chang Y.J."/>
            <person name="Jeffries C.D."/>
            <person name="Chain P."/>
            <person name="Rohde M."/>
            <person name="Goker M."/>
            <person name="Bristow J."/>
            <person name="Eisen J.A."/>
            <person name="Markowitz V."/>
            <person name="Hugenholtz P."/>
            <person name="Kyrpides N.C."/>
            <person name="Klenk H.P."/>
            <person name="Lapidus A."/>
        </authorList>
    </citation>
    <scope>NUCLEOTIDE SEQUENCE [LARGE SCALE GENOMIC DNA]</scope>
    <source>
        <strain evidence="9">ATCC 27377 / DSM 6068 / ICPB 4128</strain>
    </source>
</reference>
<dbReference type="EMBL" id="CP001848">
    <property type="protein sequence ID" value="ADB19004.1"/>
    <property type="molecule type" value="Genomic_DNA"/>
</dbReference>
<proteinExistence type="inferred from homology"/>
<evidence type="ECO:0000256" key="3">
    <source>
        <dbReference type="ARBA" id="ARBA00022475"/>
    </source>
</evidence>
<dbReference type="PRINTS" id="PR00953">
    <property type="entry name" value="TYPE3IMRPROT"/>
</dbReference>
<feature type="transmembrane region" description="Helical" evidence="7">
    <location>
        <begin position="39"/>
        <end position="60"/>
    </location>
</feature>
<evidence type="ECO:0000256" key="2">
    <source>
        <dbReference type="ARBA" id="ARBA00009772"/>
    </source>
</evidence>
<feature type="transmembrane region" description="Helical" evidence="7">
    <location>
        <begin position="12"/>
        <end position="33"/>
    </location>
</feature>
<dbReference type="PANTHER" id="PTHR30065">
    <property type="entry name" value="FLAGELLAR BIOSYNTHETIC PROTEIN FLIR"/>
    <property type="match status" value="1"/>
</dbReference>
<evidence type="ECO:0000256" key="7">
    <source>
        <dbReference type="SAM" id="Phobius"/>
    </source>
</evidence>
<gene>
    <name evidence="8" type="ordered locus">Psta_4357</name>
</gene>
<dbReference type="eggNOG" id="COG1684">
    <property type="taxonomic scope" value="Bacteria"/>
</dbReference>
<dbReference type="KEGG" id="psl:Psta_4357"/>
<dbReference type="Pfam" id="PF01311">
    <property type="entry name" value="Bac_export_1"/>
    <property type="match status" value="1"/>
</dbReference>
<evidence type="ECO:0000313" key="9">
    <source>
        <dbReference type="Proteomes" id="UP000001887"/>
    </source>
</evidence>
<keyword evidence="5 7" id="KW-1133">Transmembrane helix</keyword>
<dbReference type="AlphaFoldDB" id="D2R542"/>
<keyword evidence="3" id="KW-1003">Cell membrane</keyword>
<evidence type="ECO:0000313" key="8">
    <source>
        <dbReference type="EMBL" id="ADB19004.1"/>
    </source>
</evidence>
<dbReference type="HOGENOM" id="CLU_063626_2_2_0"/>
<dbReference type="Proteomes" id="UP000001887">
    <property type="component" value="Chromosome"/>
</dbReference>
<comment type="subcellular location">
    <subcellularLocation>
        <location evidence="1">Cell membrane</location>
        <topology evidence="1">Multi-pass membrane protein</topology>
    </subcellularLocation>
</comment>
<keyword evidence="6 7" id="KW-0472">Membrane</keyword>
<dbReference type="OrthoDB" id="9797790at2"/>
<protein>
    <submittedName>
        <fullName evidence="8">Type III secretion system inner membrane R protein</fullName>
    </submittedName>
</protein>
<feature type="transmembrane region" description="Helical" evidence="7">
    <location>
        <begin position="221"/>
        <end position="241"/>
    </location>
</feature>
<dbReference type="GO" id="GO:0005886">
    <property type="term" value="C:plasma membrane"/>
    <property type="evidence" value="ECO:0007669"/>
    <property type="project" value="UniProtKB-SubCell"/>
</dbReference>
<keyword evidence="4 7" id="KW-0812">Transmembrane</keyword>
<evidence type="ECO:0000256" key="1">
    <source>
        <dbReference type="ARBA" id="ARBA00004651"/>
    </source>
</evidence>
<dbReference type="GO" id="GO:0006605">
    <property type="term" value="P:protein targeting"/>
    <property type="evidence" value="ECO:0007669"/>
    <property type="project" value="InterPro"/>
</dbReference>
<evidence type="ECO:0000256" key="6">
    <source>
        <dbReference type="ARBA" id="ARBA00023136"/>
    </source>
</evidence>
<dbReference type="STRING" id="530564.Psta_4357"/>
<feature type="transmembrane region" description="Helical" evidence="7">
    <location>
        <begin position="187"/>
        <end position="209"/>
    </location>
</feature>
<sequence>MSPLITSQLDQIVIFSLVLTRIGMLVFILPMFGSSSVPMQARAILAIAIALILTPVYAGALPSPPENLMMLGLMLARESMLGLALGLAVMILLAGMQLAGSIISQMSGMTLADVANPTFDTSVPIFSQLLEMLSLAIFFSLGGHRLVMSALLDTFKFMPPGQATFPEEAVEMLATIFTHSFEIGIRAAAPAIISLLLAILVVALISRTLPQLNSVAVGLNFNAMIVLAILALSLGSAAMVFQEELEPTIVSITQSILIPSDSQVASETADLRVYPSE</sequence>
<name>D2R542_PIRSD</name>
<accession>D2R542</accession>
<organism evidence="8 9">
    <name type="scientific">Pirellula staleyi (strain ATCC 27377 / DSM 6068 / ICPB 4128)</name>
    <name type="common">Pirella staleyi</name>
    <dbReference type="NCBI Taxonomy" id="530564"/>
    <lineage>
        <taxon>Bacteria</taxon>
        <taxon>Pseudomonadati</taxon>
        <taxon>Planctomycetota</taxon>
        <taxon>Planctomycetia</taxon>
        <taxon>Pirellulales</taxon>
        <taxon>Pirellulaceae</taxon>
        <taxon>Pirellula</taxon>
    </lineage>
</organism>
<evidence type="ECO:0000256" key="5">
    <source>
        <dbReference type="ARBA" id="ARBA00022989"/>
    </source>
</evidence>
<dbReference type="InterPro" id="IPR002010">
    <property type="entry name" value="T3SS_IM_R"/>
</dbReference>
<feature type="transmembrane region" description="Helical" evidence="7">
    <location>
        <begin position="81"/>
        <end position="103"/>
    </location>
</feature>
<comment type="similarity">
    <text evidence="2">Belongs to the FliR/MopE/SpaR family.</text>
</comment>
<dbReference type="PANTHER" id="PTHR30065:SF1">
    <property type="entry name" value="SURFACE PRESENTATION OF ANTIGENS PROTEIN SPAR"/>
    <property type="match status" value="1"/>
</dbReference>
<evidence type="ECO:0000256" key="4">
    <source>
        <dbReference type="ARBA" id="ARBA00022692"/>
    </source>
</evidence>